<comment type="cofactor">
    <cofactor evidence="1">
        <name>heme b</name>
        <dbReference type="ChEBI" id="CHEBI:60344"/>
    </cofactor>
</comment>
<organism evidence="12 13">
    <name type="scientific">Amycolatopsis jiangsuensis</name>
    <dbReference type="NCBI Taxonomy" id="1181879"/>
    <lineage>
        <taxon>Bacteria</taxon>
        <taxon>Bacillati</taxon>
        <taxon>Actinomycetota</taxon>
        <taxon>Actinomycetes</taxon>
        <taxon>Pseudonocardiales</taxon>
        <taxon>Pseudonocardiaceae</taxon>
        <taxon>Amycolatopsis</taxon>
    </lineage>
</organism>
<dbReference type="RefSeq" id="WP_312873974.1">
    <property type="nucleotide sequence ID" value="NZ_JACHMG010000001.1"/>
</dbReference>
<comment type="caution">
    <text evidence="12">The sequence shown here is derived from an EMBL/GenBank/DDBJ whole genome shotgun (WGS) entry which is preliminary data.</text>
</comment>
<sequence>MNASTKQPRATNAPTTVSRRRLFAWTGSAVAIGAVGAGGAAAVLSPAGAASPAPVADSPTLPGPVPFHGIHQAGIATPTQGHLLLNAYDVPGTVTRAQLTATLKAWTTTARSLTAGKLVEQDPTISVDGDPAALTVTVGIGGALLDRLGIARPGPLAELPAFAGDELEERFSGGDLVVQLCADDPLVLAGADRALRKAAGATVRPRWQQAGFQGAAARRDGRTTRNLMGQVDGTNNVSTSERARSGPVWVDATDPGWLTGGSYLVVRRIRMLLDDWEKTPLDHQEKVIGRHKHSGAPLGSKLETDPVDLDARRPDGSPVIPADSHVRLSHPNPGEEMHRRGFSYRAGILPDGTSDEGLLFLAYVKDPTTSFVPVQHRLAQHDALNAFTRTTGSALFAMLPGITGPDDWYGRALLS</sequence>
<dbReference type="Proteomes" id="UP000581769">
    <property type="component" value="Unassembled WGS sequence"/>
</dbReference>
<dbReference type="PROSITE" id="PS51318">
    <property type="entry name" value="TAT"/>
    <property type="match status" value="1"/>
</dbReference>
<evidence type="ECO:0000256" key="2">
    <source>
        <dbReference type="ARBA" id="ARBA00022559"/>
    </source>
</evidence>
<dbReference type="PANTHER" id="PTHR30521:SF4">
    <property type="entry name" value="DEFERROCHELATASE"/>
    <property type="match status" value="1"/>
</dbReference>
<evidence type="ECO:0000259" key="10">
    <source>
        <dbReference type="Pfam" id="PF04261"/>
    </source>
</evidence>
<dbReference type="InterPro" id="IPR048327">
    <property type="entry name" value="Dyp_perox_N"/>
</dbReference>
<dbReference type="GO" id="GO:0004601">
    <property type="term" value="F:peroxidase activity"/>
    <property type="evidence" value="ECO:0007669"/>
    <property type="project" value="UniProtKB-KW"/>
</dbReference>
<dbReference type="PROSITE" id="PS51404">
    <property type="entry name" value="DYP_PEROXIDASE"/>
    <property type="match status" value="1"/>
</dbReference>
<name>A0A840J1X5_9PSEU</name>
<reference evidence="12 13" key="1">
    <citation type="submission" date="2020-08" db="EMBL/GenBank/DDBJ databases">
        <title>Sequencing the genomes of 1000 actinobacteria strains.</title>
        <authorList>
            <person name="Klenk H.-P."/>
        </authorList>
    </citation>
    <scope>NUCLEOTIDE SEQUENCE [LARGE SCALE GENOMIC DNA]</scope>
    <source>
        <strain evidence="12 13">DSM 45859</strain>
    </source>
</reference>
<comment type="similarity">
    <text evidence="8">Belongs to the DyP-type peroxidase family.</text>
</comment>
<dbReference type="Pfam" id="PF20628">
    <property type="entry name" value="Dyp_perox_C"/>
    <property type="match status" value="1"/>
</dbReference>
<evidence type="ECO:0000259" key="11">
    <source>
        <dbReference type="Pfam" id="PF20628"/>
    </source>
</evidence>
<keyword evidence="2 12" id="KW-0575">Peroxidase</keyword>
<evidence type="ECO:0000256" key="6">
    <source>
        <dbReference type="ARBA" id="ARBA00023002"/>
    </source>
</evidence>
<evidence type="ECO:0000256" key="4">
    <source>
        <dbReference type="ARBA" id="ARBA00022723"/>
    </source>
</evidence>
<protein>
    <submittedName>
        <fullName evidence="12">Deferrochelatase/peroxidase EfeB</fullName>
    </submittedName>
</protein>
<keyword evidence="4" id="KW-0479">Metal-binding</keyword>
<feature type="domain" description="Dyp-type peroxidase N-terminal" evidence="10">
    <location>
        <begin position="72"/>
        <end position="213"/>
    </location>
</feature>
<evidence type="ECO:0000256" key="9">
    <source>
        <dbReference type="SAM" id="MobiDB-lite"/>
    </source>
</evidence>
<dbReference type="GO" id="GO:0046872">
    <property type="term" value="F:metal ion binding"/>
    <property type="evidence" value="ECO:0007669"/>
    <property type="project" value="UniProtKB-KW"/>
</dbReference>
<dbReference type="GO" id="GO:0005829">
    <property type="term" value="C:cytosol"/>
    <property type="evidence" value="ECO:0007669"/>
    <property type="project" value="TreeGrafter"/>
</dbReference>
<evidence type="ECO:0000256" key="1">
    <source>
        <dbReference type="ARBA" id="ARBA00001970"/>
    </source>
</evidence>
<evidence type="ECO:0000256" key="7">
    <source>
        <dbReference type="ARBA" id="ARBA00023004"/>
    </source>
</evidence>
<dbReference type="InterPro" id="IPR048328">
    <property type="entry name" value="Dyp_perox_C"/>
</dbReference>
<accession>A0A840J1X5</accession>
<keyword evidence="5" id="KW-0732">Signal</keyword>
<dbReference type="PANTHER" id="PTHR30521">
    <property type="entry name" value="DEFERROCHELATASE/PEROXIDASE"/>
    <property type="match status" value="1"/>
</dbReference>
<evidence type="ECO:0000313" key="13">
    <source>
        <dbReference type="Proteomes" id="UP000581769"/>
    </source>
</evidence>
<gene>
    <name evidence="12" type="ORF">BJY18_005545</name>
</gene>
<dbReference type="InterPro" id="IPR006311">
    <property type="entry name" value="TAT_signal"/>
</dbReference>
<evidence type="ECO:0000313" key="12">
    <source>
        <dbReference type="EMBL" id="MBB4688060.1"/>
    </source>
</evidence>
<dbReference type="InterPro" id="IPR011008">
    <property type="entry name" value="Dimeric_a/b-barrel"/>
</dbReference>
<dbReference type="SUPFAM" id="SSF54909">
    <property type="entry name" value="Dimeric alpha+beta barrel"/>
    <property type="match status" value="1"/>
</dbReference>
<feature type="domain" description="Dyp-type peroxidase C-terminal" evidence="11">
    <location>
        <begin position="223"/>
        <end position="401"/>
    </location>
</feature>
<dbReference type="InterPro" id="IPR006314">
    <property type="entry name" value="Dyp_peroxidase"/>
</dbReference>
<dbReference type="NCBIfam" id="TIGR01413">
    <property type="entry name" value="Dyp_perox_fam"/>
    <property type="match status" value="1"/>
</dbReference>
<dbReference type="Pfam" id="PF04261">
    <property type="entry name" value="Dyp_perox_N"/>
    <property type="match status" value="1"/>
</dbReference>
<keyword evidence="3" id="KW-0349">Heme</keyword>
<keyword evidence="6" id="KW-0560">Oxidoreductase</keyword>
<keyword evidence="7" id="KW-0408">Iron</keyword>
<dbReference type="EMBL" id="JACHMG010000001">
    <property type="protein sequence ID" value="MBB4688060.1"/>
    <property type="molecule type" value="Genomic_DNA"/>
</dbReference>
<dbReference type="GO" id="GO:0020037">
    <property type="term" value="F:heme binding"/>
    <property type="evidence" value="ECO:0007669"/>
    <property type="project" value="InterPro"/>
</dbReference>
<evidence type="ECO:0000256" key="3">
    <source>
        <dbReference type="ARBA" id="ARBA00022617"/>
    </source>
</evidence>
<feature type="region of interest" description="Disordered" evidence="9">
    <location>
        <begin position="317"/>
        <end position="337"/>
    </location>
</feature>
<evidence type="ECO:0000256" key="5">
    <source>
        <dbReference type="ARBA" id="ARBA00022729"/>
    </source>
</evidence>
<dbReference type="AlphaFoldDB" id="A0A840J1X5"/>
<evidence type="ECO:0000256" key="8">
    <source>
        <dbReference type="ARBA" id="ARBA00025737"/>
    </source>
</evidence>
<keyword evidence="13" id="KW-1185">Reference proteome</keyword>
<proteinExistence type="inferred from homology"/>